<accession>A0A8T0F1B7</accession>
<dbReference type="AlphaFoldDB" id="A0A8T0F1B7"/>
<comment type="caution">
    <text evidence="1">The sequence shown here is derived from an EMBL/GenBank/DDBJ whole genome shotgun (WGS) entry which is preliminary data.</text>
</comment>
<protein>
    <submittedName>
        <fullName evidence="1">Uncharacterized protein</fullName>
    </submittedName>
</protein>
<sequence>MRLGAGEQCLSSSWLGTVSRPMGGSVLSGEGRLADRLEGWAMDKRCILVKQRRTQGIIILEQFNRFRQSYRSSWEISGRTAVVGQSVVSGE</sequence>
<proteinExistence type="predicted"/>
<gene>
    <name evidence="1" type="ORF">HNY73_011653</name>
</gene>
<organism evidence="1 2">
    <name type="scientific">Argiope bruennichi</name>
    <name type="common">Wasp spider</name>
    <name type="synonym">Aranea bruennichi</name>
    <dbReference type="NCBI Taxonomy" id="94029"/>
    <lineage>
        <taxon>Eukaryota</taxon>
        <taxon>Metazoa</taxon>
        <taxon>Ecdysozoa</taxon>
        <taxon>Arthropoda</taxon>
        <taxon>Chelicerata</taxon>
        <taxon>Arachnida</taxon>
        <taxon>Araneae</taxon>
        <taxon>Araneomorphae</taxon>
        <taxon>Entelegynae</taxon>
        <taxon>Araneoidea</taxon>
        <taxon>Araneidae</taxon>
        <taxon>Argiope</taxon>
    </lineage>
</organism>
<reference evidence="1" key="2">
    <citation type="submission" date="2020-06" db="EMBL/GenBank/DDBJ databases">
        <authorList>
            <person name="Sheffer M."/>
        </authorList>
    </citation>
    <scope>NUCLEOTIDE SEQUENCE</scope>
</reference>
<keyword evidence="2" id="KW-1185">Reference proteome</keyword>
<evidence type="ECO:0000313" key="2">
    <source>
        <dbReference type="Proteomes" id="UP000807504"/>
    </source>
</evidence>
<dbReference type="EMBL" id="JABXBU010000735">
    <property type="protein sequence ID" value="KAF8784118.1"/>
    <property type="molecule type" value="Genomic_DNA"/>
</dbReference>
<evidence type="ECO:0000313" key="1">
    <source>
        <dbReference type="EMBL" id="KAF8784118.1"/>
    </source>
</evidence>
<reference evidence="1" key="1">
    <citation type="journal article" date="2020" name="bioRxiv">
        <title>Chromosome-level reference genome of the European wasp spider Argiope bruennichi: a resource for studies on range expansion and evolutionary adaptation.</title>
        <authorList>
            <person name="Sheffer M.M."/>
            <person name="Hoppe A."/>
            <person name="Krehenwinkel H."/>
            <person name="Uhl G."/>
            <person name="Kuss A.W."/>
            <person name="Jensen L."/>
            <person name="Jensen C."/>
            <person name="Gillespie R.G."/>
            <person name="Hoff K.J."/>
            <person name="Prost S."/>
        </authorList>
    </citation>
    <scope>NUCLEOTIDE SEQUENCE</scope>
</reference>
<dbReference type="Proteomes" id="UP000807504">
    <property type="component" value="Unassembled WGS sequence"/>
</dbReference>
<name>A0A8T0F1B7_ARGBR</name>